<dbReference type="AlphaFoldDB" id="A0A8T3A2W1"/>
<feature type="domain" description="Endonuclease/exonuclease/phosphatase" evidence="1">
    <location>
        <begin position="7"/>
        <end position="228"/>
    </location>
</feature>
<reference evidence="2" key="1">
    <citation type="journal article" date="2022" name="Front. Genet.">
        <title>Chromosome-Scale Assembly of the Dendrobium nobile Genome Provides Insights Into the Molecular Mechanism of the Biosynthesis of the Medicinal Active Ingredient of Dendrobium.</title>
        <authorList>
            <person name="Xu Q."/>
            <person name="Niu S.-C."/>
            <person name="Li K.-L."/>
            <person name="Zheng P.-J."/>
            <person name="Zhang X.-J."/>
            <person name="Jia Y."/>
            <person name="Liu Y."/>
            <person name="Niu Y.-X."/>
            <person name="Yu L.-H."/>
            <person name="Chen D.-F."/>
            <person name="Zhang G.-Q."/>
        </authorList>
    </citation>
    <scope>NUCLEOTIDE SEQUENCE</scope>
    <source>
        <tissue evidence="2">Leaf</tissue>
    </source>
</reference>
<evidence type="ECO:0000313" key="2">
    <source>
        <dbReference type="EMBL" id="KAI0488429.1"/>
    </source>
</evidence>
<dbReference type="GO" id="GO:0003824">
    <property type="term" value="F:catalytic activity"/>
    <property type="evidence" value="ECO:0007669"/>
    <property type="project" value="InterPro"/>
</dbReference>
<comment type="caution">
    <text evidence="2">The sequence shown here is derived from an EMBL/GenBank/DDBJ whole genome shotgun (WGS) entry which is preliminary data.</text>
</comment>
<dbReference type="PANTHER" id="PTHR33710">
    <property type="entry name" value="BNAC02G09200D PROTEIN"/>
    <property type="match status" value="1"/>
</dbReference>
<protein>
    <recommendedName>
        <fullName evidence="1">Endonuclease/exonuclease/phosphatase domain-containing protein</fullName>
    </recommendedName>
</protein>
<dbReference type="Gene3D" id="3.60.10.10">
    <property type="entry name" value="Endonuclease/exonuclease/phosphatase"/>
    <property type="match status" value="1"/>
</dbReference>
<organism evidence="2 3">
    <name type="scientific">Dendrobium nobile</name>
    <name type="common">Orchid</name>
    <dbReference type="NCBI Taxonomy" id="94219"/>
    <lineage>
        <taxon>Eukaryota</taxon>
        <taxon>Viridiplantae</taxon>
        <taxon>Streptophyta</taxon>
        <taxon>Embryophyta</taxon>
        <taxon>Tracheophyta</taxon>
        <taxon>Spermatophyta</taxon>
        <taxon>Magnoliopsida</taxon>
        <taxon>Liliopsida</taxon>
        <taxon>Asparagales</taxon>
        <taxon>Orchidaceae</taxon>
        <taxon>Epidendroideae</taxon>
        <taxon>Malaxideae</taxon>
        <taxon>Dendrobiinae</taxon>
        <taxon>Dendrobium</taxon>
    </lineage>
</organism>
<name>A0A8T3A2W1_DENNO</name>
<evidence type="ECO:0000259" key="1">
    <source>
        <dbReference type="Pfam" id="PF03372"/>
    </source>
</evidence>
<sequence>MNSSLAFWNCRGARKRKASLYLKEFVKEYGVCFIGLLETKVSDFDRKDVDQFIGTKWDFVHVPSEGLSGGILILWKSNVSSFHVLESTSQVIVGDLEMLNVGVWRIASVYAKKDSYVRRMLWEKLEFYNSKEIPMIIGGDFNCILSSEDKRGGRRFNISLGTKEMKIFLANNDFHEVNFVGPKFTWCNNKKGVDRILERLDRCFINTAAISSKNRFFVRNLARVASDHCPILLNFTVQQASKKIMRYEDVWASNKASMAVVEKVWRRNYKGNASKILNSKMKNSLKALYFWSKAKLKNLISQQKELIIQIEELQLKEANDGFLSDDECWKLKSKVEELNSTLARLNTWWRQRAKVKWLTEGDRNSNFFQAYASARIHSNFIAKIKDGMGEVIEDQATIHQVLQDHFKEKWKFGAAALKIGLIAGVALKTKTETI</sequence>
<dbReference type="PANTHER" id="PTHR33710:SF71">
    <property type="entry name" value="ENDONUCLEASE_EXONUCLEASE_PHOSPHATASE DOMAIN-CONTAINING PROTEIN"/>
    <property type="match status" value="1"/>
</dbReference>
<keyword evidence="3" id="KW-1185">Reference proteome</keyword>
<dbReference type="InterPro" id="IPR005135">
    <property type="entry name" value="Endo/exonuclease/phosphatase"/>
</dbReference>
<accession>A0A8T3A2W1</accession>
<dbReference type="OrthoDB" id="764703at2759"/>
<evidence type="ECO:0000313" key="3">
    <source>
        <dbReference type="Proteomes" id="UP000829196"/>
    </source>
</evidence>
<dbReference type="SUPFAM" id="SSF56219">
    <property type="entry name" value="DNase I-like"/>
    <property type="match status" value="1"/>
</dbReference>
<gene>
    <name evidence="2" type="ORF">KFK09_028260</name>
</gene>
<dbReference type="SMR" id="A0A8T3A2W1"/>
<dbReference type="EMBL" id="JAGYWB010000019">
    <property type="protein sequence ID" value="KAI0488429.1"/>
    <property type="molecule type" value="Genomic_DNA"/>
</dbReference>
<dbReference type="Proteomes" id="UP000829196">
    <property type="component" value="Unassembled WGS sequence"/>
</dbReference>
<dbReference type="InterPro" id="IPR036691">
    <property type="entry name" value="Endo/exonu/phosph_ase_sf"/>
</dbReference>
<proteinExistence type="predicted"/>
<dbReference type="Pfam" id="PF03372">
    <property type="entry name" value="Exo_endo_phos"/>
    <property type="match status" value="1"/>
</dbReference>